<organism evidence="2 3">
    <name type="scientific">Pachysolen tannophilus NRRL Y-2460</name>
    <dbReference type="NCBI Taxonomy" id="669874"/>
    <lineage>
        <taxon>Eukaryota</taxon>
        <taxon>Fungi</taxon>
        <taxon>Dikarya</taxon>
        <taxon>Ascomycota</taxon>
        <taxon>Saccharomycotina</taxon>
        <taxon>Pichiomycetes</taxon>
        <taxon>Pachysolenaceae</taxon>
        <taxon>Pachysolen</taxon>
    </lineage>
</organism>
<protein>
    <submittedName>
        <fullName evidence="2">Uncharacterized protein</fullName>
    </submittedName>
</protein>
<evidence type="ECO:0000313" key="2">
    <source>
        <dbReference type="EMBL" id="ODV97613.1"/>
    </source>
</evidence>
<dbReference type="Proteomes" id="UP000094236">
    <property type="component" value="Unassembled WGS sequence"/>
</dbReference>
<keyword evidence="3" id="KW-1185">Reference proteome</keyword>
<name>A0A1E4U0R2_PACTA</name>
<dbReference type="STRING" id="669874.A0A1E4U0R2"/>
<dbReference type="Gene3D" id="3.20.20.70">
    <property type="entry name" value="Aldolase class I"/>
    <property type="match status" value="1"/>
</dbReference>
<reference evidence="3" key="1">
    <citation type="submission" date="2016-05" db="EMBL/GenBank/DDBJ databases">
        <title>Comparative genomics of biotechnologically important yeasts.</title>
        <authorList>
            <consortium name="DOE Joint Genome Institute"/>
            <person name="Riley R."/>
            <person name="Haridas S."/>
            <person name="Wolfe K.H."/>
            <person name="Lopes M.R."/>
            <person name="Hittinger C.T."/>
            <person name="Goker M."/>
            <person name="Salamov A."/>
            <person name="Wisecaver J."/>
            <person name="Long T.M."/>
            <person name="Aerts A.L."/>
            <person name="Barry K."/>
            <person name="Choi C."/>
            <person name="Clum A."/>
            <person name="Coughlan A.Y."/>
            <person name="Deshpande S."/>
            <person name="Douglass A.P."/>
            <person name="Hanson S.J."/>
            <person name="Klenk H.-P."/>
            <person name="Labutti K."/>
            <person name="Lapidus A."/>
            <person name="Lindquist E."/>
            <person name="Lipzen A."/>
            <person name="Meier-Kolthoff J.P."/>
            <person name="Ohm R.A."/>
            <person name="Otillar R.P."/>
            <person name="Pangilinan J."/>
            <person name="Peng Y."/>
            <person name="Rokas A."/>
            <person name="Rosa C.A."/>
            <person name="Scheuner C."/>
            <person name="Sibirny A.A."/>
            <person name="Slot J.C."/>
            <person name="Stielow J.B."/>
            <person name="Sun H."/>
            <person name="Kurtzman C.P."/>
            <person name="Blackwell M."/>
            <person name="Grigoriev I.V."/>
            <person name="Jeffries T.W."/>
        </authorList>
    </citation>
    <scope>NUCLEOTIDE SEQUENCE [LARGE SCALE GENOMIC DNA]</scope>
    <source>
        <strain evidence="3">NRRL Y-2460</strain>
    </source>
</reference>
<feature type="region of interest" description="Disordered" evidence="1">
    <location>
        <begin position="26"/>
        <end position="61"/>
    </location>
</feature>
<sequence>MSIKIPDLRFEQSFMRSLEKNALSSDGFELEAKTNKKNHHHKRGTNDDTNDGTNDGSMKPIKAVITPNGKVDLTFGSALDIFGGELVRFKDCCQWNKNH</sequence>
<accession>A0A1E4U0R2</accession>
<dbReference type="InterPro" id="IPR013785">
    <property type="entry name" value="Aldolase_TIM"/>
</dbReference>
<gene>
    <name evidence="2" type="ORF">PACTADRAFT_127</name>
</gene>
<dbReference type="OrthoDB" id="2430343at2759"/>
<dbReference type="EMBL" id="KV454011">
    <property type="protein sequence ID" value="ODV97613.1"/>
    <property type="molecule type" value="Genomic_DNA"/>
</dbReference>
<dbReference type="AlphaFoldDB" id="A0A1E4U0R2"/>
<evidence type="ECO:0000313" key="3">
    <source>
        <dbReference type="Proteomes" id="UP000094236"/>
    </source>
</evidence>
<proteinExistence type="predicted"/>
<evidence type="ECO:0000256" key="1">
    <source>
        <dbReference type="SAM" id="MobiDB-lite"/>
    </source>
</evidence>